<protein>
    <submittedName>
        <fullName evidence="3">BTB domain-containing protein</fullName>
    </submittedName>
</protein>
<sequence length="110" mass="11665">MSKTANLGGRMKRLLGTGDGADVHFLLLPAHKAILTAASDVFEAMFRFDAENAKSAAAGAAREVDPVVITDVEVGAFKTMLAFIYADDKRGLNGDNAIAVLLRRSSSIQI</sequence>
<dbReference type="Pfam" id="PF00651">
    <property type="entry name" value="BTB"/>
    <property type="match status" value="1"/>
</dbReference>
<accession>A0A183C5W2</accession>
<feature type="domain" description="BTB" evidence="1">
    <location>
        <begin position="28"/>
        <end position="88"/>
    </location>
</feature>
<dbReference type="SUPFAM" id="SSF54695">
    <property type="entry name" value="POZ domain"/>
    <property type="match status" value="1"/>
</dbReference>
<dbReference type="AlphaFoldDB" id="A0A183C5W2"/>
<evidence type="ECO:0000313" key="3">
    <source>
        <dbReference type="WBParaSite" id="GPLIN_000825700"/>
    </source>
</evidence>
<evidence type="ECO:0000259" key="1">
    <source>
        <dbReference type="PROSITE" id="PS50097"/>
    </source>
</evidence>
<dbReference type="Gene3D" id="3.30.710.10">
    <property type="entry name" value="Potassium Channel Kv1.1, Chain A"/>
    <property type="match status" value="1"/>
</dbReference>
<dbReference type="PROSITE" id="PS50097">
    <property type="entry name" value="BTB"/>
    <property type="match status" value="1"/>
</dbReference>
<evidence type="ECO:0000313" key="2">
    <source>
        <dbReference type="Proteomes" id="UP000050741"/>
    </source>
</evidence>
<reference evidence="2" key="1">
    <citation type="submission" date="2014-05" db="EMBL/GenBank/DDBJ databases">
        <title>The genome and life-stage specific transcriptomes of Globodera pallida elucidate key aspects of plant parasitism by a cyst nematode.</title>
        <authorList>
            <person name="Cotton J.A."/>
            <person name="Lilley C.J."/>
            <person name="Jones L.M."/>
            <person name="Kikuchi T."/>
            <person name="Reid A.J."/>
            <person name="Thorpe P."/>
            <person name="Tsai I.J."/>
            <person name="Beasley H."/>
            <person name="Blok V."/>
            <person name="Cock P.J.A."/>
            <person name="Van den Akker S.E."/>
            <person name="Holroyd N."/>
            <person name="Hunt M."/>
            <person name="Mantelin S."/>
            <person name="Naghra H."/>
            <person name="Pain A."/>
            <person name="Palomares-Rius J.E."/>
            <person name="Zarowiecki M."/>
            <person name="Berriman M."/>
            <person name="Jones J.T."/>
            <person name="Urwin P.E."/>
        </authorList>
    </citation>
    <scope>NUCLEOTIDE SEQUENCE [LARGE SCALE GENOMIC DNA]</scope>
    <source>
        <strain evidence="2">Lindley</strain>
    </source>
</reference>
<dbReference type="PANTHER" id="PTHR24413">
    <property type="entry name" value="SPECKLE-TYPE POZ PROTEIN"/>
    <property type="match status" value="1"/>
</dbReference>
<dbReference type="InterPro" id="IPR000210">
    <property type="entry name" value="BTB/POZ_dom"/>
</dbReference>
<name>A0A183C5W2_GLOPA</name>
<dbReference type="Proteomes" id="UP000050741">
    <property type="component" value="Unassembled WGS sequence"/>
</dbReference>
<dbReference type="InterPro" id="IPR011333">
    <property type="entry name" value="SKP1/BTB/POZ_sf"/>
</dbReference>
<keyword evidence="2" id="KW-1185">Reference proteome</keyword>
<reference evidence="3" key="2">
    <citation type="submission" date="2016-06" db="UniProtKB">
        <authorList>
            <consortium name="WormBaseParasite"/>
        </authorList>
    </citation>
    <scope>IDENTIFICATION</scope>
</reference>
<dbReference type="WBParaSite" id="GPLIN_000825700">
    <property type="protein sequence ID" value="GPLIN_000825700"/>
    <property type="gene ID" value="GPLIN_000825700"/>
</dbReference>
<proteinExistence type="predicted"/>
<organism evidence="2 3">
    <name type="scientific">Globodera pallida</name>
    <name type="common">Potato cyst nematode worm</name>
    <name type="synonym">Heterodera pallida</name>
    <dbReference type="NCBI Taxonomy" id="36090"/>
    <lineage>
        <taxon>Eukaryota</taxon>
        <taxon>Metazoa</taxon>
        <taxon>Ecdysozoa</taxon>
        <taxon>Nematoda</taxon>
        <taxon>Chromadorea</taxon>
        <taxon>Rhabditida</taxon>
        <taxon>Tylenchina</taxon>
        <taxon>Tylenchomorpha</taxon>
        <taxon>Tylenchoidea</taxon>
        <taxon>Heteroderidae</taxon>
        <taxon>Heteroderinae</taxon>
        <taxon>Globodera</taxon>
    </lineage>
</organism>